<gene>
    <name evidence="3" type="ORF">ZEAMMB73_Zm00001d038357</name>
</gene>
<dbReference type="EMBL" id="CM000782">
    <property type="protein sequence ID" value="AQK86397.1"/>
    <property type="molecule type" value="Genomic_DNA"/>
</dbReference>
<evidence type="ECO:0000313" key="2">
    <source>
        <dbReference type="EMBL" id="ACF81404.1"/>
    </source>
</evidence>
<name>B4FH11_MAIZE</name>
<reference evidence="3" key="2">
    <citation type="submission" date="2015-12" db="EMBL/GenBank/DDBJ databases">
        <title>Update maize B73 reference genome by single molecule sequencing technologies.</title>
        <authorList>
            <consortium name="Maize Genome Sequencing Project"/>
            <person name="Ware D."/>
        </authorList>
    </citation>
    <scope>NUCLEOTIDE SEQUENCE</scope>
    <source>
        <tissue evidence="3">Seedling</tissue>
    </source>
</reference>
<evidence type="ECO:0000256" key="1">
    <source>
        <dbReference type="SAM" id="MobiDB-lite"/>
    </source>
</evidence>
<evidence type="ECO:0000313" key="3">
    <source>
        <dbReference type="EMBL" id="AQK86397.1"/>
    </source>
</evidence>
<accession>B4FH11</accession>
<proteinExistence type="evidence at transcript level"/>
<dbReference type="EMBL" id="BT036399">
    <property type="protein sequence ID" value="ACF81404.1"/>
    <property type="molecule type" value="mRNA"/>
</dbReference>
<organism evidence="2">
    <name type="scientific">Zea mays</name>
    <name type="common">Maize</name>
    <dbReference type="NCBI Taxonomy" id="4577"/>
    <lineage>
        <taxon>Eukaryota</taxon>
        <taxon>Viridiplantae</taxon>
        <taxon>Streptophyta</taxon>
        <taxon>Embryophyta</taxon>
        <taxon>Tracheophyta</taxon>
        <taxon>Spermatophyta</taxon>
        <taxon>Magnoliopsida</taxon>
        <taxon>Liliopsida</taxon>
        <taxon>Poales</taxon>
        <taxon>Poaceae</taxon>
        <taxon>PACMAD clade</taxon>
        <taxon>Panicoideae</taxon>
        <taxon>Andropogonodae</taxon>
        <taxon>Andropogoneae</taxon>
        <taxon>Tripsacinae</taxon>
        <taxon>Zea</taxon>
    </lineage>
</organism>
<feature type="region of interest" description="Disordered" evidence="1">
    <location>
        <begin position="62"/>
        <end position="115"/>
    </location>
</feature>
<dbReference type="EMBL" id="BT055381">
    <property type="protein sequence ID" value="ACL53988.1"/>
    <property type="molecule type" value="mRNA"/>
</dbReference>
<sequence>MWRCRLRSPSCETRRRGSRLRRRGWSRCSRASSATPRWLLRGPSSRTLLRSLHLSTTTRRRLLRLESSSRTPATRRRLRSGSGYRRRPSTRPRTPHTGRRSPSRPTTSPWHHSSVMRCRVY</sequence>
<reference evidence="2" key="1">
    <citation type="journal article" date="2009" name="PLoS Genet.">
        <title>Sequencing, mapping, and analysis of 27,455 maize full-length cDNAs.</title>
        <authorList>
            <person name="Soderlund C."/>
            <person name="Descour A."/>
            <person name="Kudrna D."/>
            <person name="Bomhoff M."/>
            <person name="Boyd L."/>
            <person name="Currie J."/>
            <person name="Angelova A."/>
            <person name="Collura K."/>
            <person name="Wissotski M."/>
            <person name="Ashley E."/>
            <person name="Morrow D."/>
            <person name="Fernandes J."/>
            <person name="Walbot V."/>
            <person name="Yu Y."/>
        </authorList>
    </citation>
    <scope>NUCLEOTIDE SEQUENCE</scope>
    <source>
        <strain evidence="2">B73</strain>
    </source>
</reference>
<dbReference type="AlphaFoldDB" id="B4FH11"/>
<protein>
    <submittedName>
        <fullName evidence="3">Transcription factor bHLH104</fullName>
    </submittedName>
</protein>
<feature type="compositionally biased region" description="Basic residues" evidence="1">
    <location>
        <begin position="73"/>
        <end position="102"/>
    </location>
</feature>